<keyword evidence="1" id="KW-0614">Plasmid</keyword>
<name>A0A8B0SWE8_KLEPN</name>
<sequence length="38" mass="4428">MRYWPGSNKPASFSSNDGCYFFNDKFGRNCTIHKNSSY</sequence>
<organism evidence="1">
    <name type="scientific">Klebsiella pneumoniae</name>
    <dbReference type="NCBI Taxonomy" id="573"/>
    <lineage>
        <taxon>Bacteria</taxon>
        <taxon>Pseudomonadati</taxon>
        <taxon>Pseudomonadota</taxon>
        <taxon>Gammaproteobacteria</taxon>
        <taxon>Enterobacterales</taxon>
        <taxon>Enterobacteriaceae</taxon>
        <taxon>Klebsiella/Raoultella group</taxon>
        <taxon>Klebsiella</taxon>
        <taxon>Klebsiella pneumoniae complex</taxon>
    </lineage>
</organism>
<protein>
    <submittedName>
        <fullName evidence="1">Uncharacterized protein</fullName>
    </submittedName>
</protein>
<proteinExistence type="predicted"/>
<geneLocation type="plasmid" evidence="1">
    <name>p17-15-vir-like</name>
</geneLocation>
<evidence type="ECO:0000313" key="1">
    <source>
        <dbReference type="EMBL" id="QTX14097.1"/>
    </source>
</evidence>
<reference evidence="1" key="1">
    <citation type="submission" date="2020-01" db="EMBL/GenBank/DDBJ databases">
        <authorList>
            <person name="Qin S."/>
        </authorList>
    </citation>
    <scope>NUCLEOTIDE SEQUENCE</scope>
    <source>
        <strain evidence="1">CVir17-16-YZ6g</strain>
        <plasmid evidence="1">p17-15-vir-like</plasmid>
    </source>
</reference>
<accession>A0A8B0SWE8</accession>
<dbReference type="AlphaFoldDB" id="A0A8B0SWE8"/>
<dbReference type="EMBL" id="MN956836">
    <property type="protein sequence ID" value="QTX14097.1"/>
    <property type="molecule type" value="Genomic_DNA"/>
</dbReference>